<dbReference type="Proteomes" id="UP000318578">
    <property type="component" value="Unassembled WGS sequence"/>
</dbReference>
<dbReference type="Pfam" id="PF13407">
    <property type="entry name" value="Peripla_BP_4"/>
    <property type="match status" value="1"/>
</dbReference>
<evidence type="ECO:0000313" key="5">
    <source>
        <dbReference type="EMBL" id="TVT25338.1"/>
    </source>
</evidence>
<dbReference type="EMBL" id="VJZA01000003">
    <property type="protein sequence ID" value="TVT25338.1"/>
    <property type="molecule type" value="Genomic_DNA"/>
</dbReference>
<dbReference type="GO" id="GO:0030313">
    <property type="term" value="C:cell envelope"/>
    <property type="evidence" value="ECO:0007669"/>
    <property type="project" value="UniProtKB-SubCell"/>
</dbReference>
<dbReference type="AlphaFoldDB" id="A0A558AM44"/>
<name>A0A558AM44_9PSEU</name>
<comment type="similarity">
    <text evidence="2">Belongs to the bacterial solute-binding protein 2 family.</text>
</comment>
<evidence type="ECO:0000259" key="4">
    <source>
        <dbReference type="Pfam" id="PF13407"/>
    </source>
</evidence>
<dbReference type="RefSeq" id="WP_144633396.1">
    <property type="nucleotide sequence ID" value="NZ_BNAX01000014.1"/>
</dbReference>
<dbReference type="GO" id="GO:0030246">
    <property type="term" value="F:carbohydrate binding"/>
    <property type="evidence" value="ECO:0007669"/>
    <property type="project" value="UniProtKB-ARBA"/>
</dbReference>
<keyword evidence="6" id="KW-1185">Reference proteome</keyword>
<evidence type="ECO:0000256" key="2">
    <source>
        <dbReference type="ARBA" id="ARBA00007639"/>
    </source>
</evidence>
<organism evidence="5 6">
    <name type="scientific">Amycolatopsis acidiphila</name>
    <dbReference type="NCBI Taxonomy" id="715473"/>
    <lineage>
        <taxon>Bacteria</taxon>
        <taxon>Bacillati</taxon>
        <taxon>Actinomycetota</taxon>
        <taxon>Actinomycetes</taxon>
        <taxon>Pseudonocardiales</taxon>
        <taxon>Pseudonocardiaceae</taxon>
        <taxon>Amycolatopsis</taxon>
    </lineage>
</organism>
<dbReference type="InterPro" id="IPR025997">
    <property type="entry name" value="SBP_2_dom"/>
</dbReference>
<dbReference type="PANTHER" id="PTHR46847:SF1">
    <property type="entry name" value="D-ALLOSE-BINDING PERIPLASMIC PROTEIN-RELATED"/>
    <property type="match status" value="1"/>
</dbReference>
<gene>
    <name evidence="5" type="ORF">FNH06_03455</name>
</gene>
<dbReference type="PANTHER" id="PTHR46847">
    <property type="entry name" value="D-ALLOSE-BINDING PERIPLASMIC PROTEIN-RELATED"/>
    <property type="match status" value="1"/>
</dbReference>
<protein>
    <submittedName>
        <fullName evidence="5">Substrate-binding domain-containing protein</fullName>
    </submittedName>
</protein>
<feature type="domain" description="Periplasmic binding protein" evidence="4">
    <location>
        <begin position="62"/>
        <end position="314"/>
    </location>
</feature>
<sequence length="342" mass="35701">MKARLAVLSLALLAAGCTTVPHEEISVTEELGDRLAPSVYCDAECQGQLVLHADPSTVRCSVGVSWNSTAFPYGAKTTQMFPDFARKFLPGMKVSVADAQGDAGAQVNQVSDMLAKGVEVLVISPQDTAALRGIVARATQSGVKVITADRQVDGDVSSYIGSDNIEAGVTDGKAVVQALGGHGGVVELSGSLGASPTITRGAGFRQGIAGSGVRIIATQTANYKRADGLKVMEDLLQRFPHGQIQAVYSHNDQMTFGALQAIREAGRQNEIKVFSVDGEADALKRISAGSLTATVGYPLVAKEAAIAAAKLCAGEPLAPRIKLESTLIDRANVEQFLGRPPQ</sequence>
<reference evidence="5 6" key="1">
    <citation type="submission" date="2019-07" db="EMBL/GenBank/DDBJ databases">
        <title>New species of Amycolatopsis and Streptomyces.</title>
        <authorList>
            <person name="Duangmal K."/>
            <person name="Teo W.F.A."/>
            <person name="Lipun K."/>
        </authorList>
    </citation>
    <scope>NUCLEOTIDE SEQUENCE [LARGE SCALE GENOMIC DNA]</scope>
    <source>
        <strain evidence="5 6">JCM 30562</strain>
    </source>
</reference>
<proteinExistence type="inferred from homology"/>
<evidence type="ECO:0000313" key="6">
    <source>
        <dbReference type="Proteomes" id="UP000318578"/>
    </source>
</evidence>
<dbReference type="CDD" id="cd06308">
    <property type="entry name" value="PBP1_sensor_kinase-like"/>
    <property type="match status" value="1"/>
</dbReference>
<evidence type="ECO:0000256" key="3">
    <source>
        <dbReference type="ARBA" id="ARBA00022729"/>
    </source>
</evidence>
<comment type="caution">
    <text evidence="5">The sequence shown here is derived from an EMBL/GenBank/DDBJ whole genome shotgun (WGS) entry which is preliminary data.</text>
</comment>
<dbReference type="PROSITE" id="PS51257">
    <property type="entry name" value="PROKAR_LIPOPROTEIN"/>
    <property type="match status" value="1"/>
</dbReference>
<comment type="subcellular location">
    <subcellularLocation>
        <location evidence="1">Cell envelope</location>
    </subcellularLocation>
</comment>
<dbReference type="SUPFAM" id="SSF53822">
    <property type="entry name" value="Periplasmic binding protein-like I"/>
    <property type="match status" value="1"/>
</dbReference>
<dbReference type="Gene3D" id="3.40.50.2300">
    <property type="match status" value="2"/>
</dbReference>
<dbReference type="InterPro" id="IPR028082">
    <property type="entry name" value="Peripla_BP_I"/>
</dbReference>
<evidence type="ECO:0000256" key="1">
    <source>
        <dbReference type="ARBA" id="ARBA00004196"/>
    </source>
</evidence>
<accession>A0A558AM44</accession>
<keyword evidence="3" id="KW-0732">Signal</keyword>
<dbReference type="OrthoDB" id="9813037at2"/>